<dbReference type="InterPro" id="IPR006076">
    <property type="entry name" value="FAD-dep_OxRdtase"/>
</dbReference>
<sequence>MRTKMTVVIGAGMVGIASALWLQRAGRKVIVIDSHPPGTGASHGNAGCFNGSSVVPMSMPGIWTSVPRWMLDPLGPLSIRLAYMPTLFPWLWRFLRAGRREEVKKQAAALRALLGPTLPYLKQLAAGADVDDLIREQGHLYVYRSEKALAGDRFGWQLRGDAGVQLDWLDRRQLQDFDPALSPSYTHGVLIRENGHTTDPGDLVLRLAEHFVRQGGAIHRAKATGFRLDGGHLQSVETEDGVVPANSAVIAAGAHSNALLKMLGDWVPLETERGYHVMINDPESQPRVPTCDASGKFVTTPMKHGLRLAGTVELAGLELAPDWKRARALIKLGQKMLPGLPACIAEERLVLWMGHRPSLPDSLPVIDRASRCPDIVYAFGHGHVGMTGAPMTGHLVADLILGRPPKIDLAPFRHTRF</sequence>
<organism evidence="3 4">
    <name type="scientific">Chelatococcus asaccharovorans</name>
    <dbReference type="NCBI Taxonomy" id="28210"/>
    <lineage>
        <taxon>Bacteria</taxon>
        <taxon>Pseudomonadati</taxon>
        <taxon>Pseudomonadota</taxon>
        <taxon>Alphaproteobacteria</taxon>
        <taxon>Hyphomicrobiales</taxon>
        <taxon>Chelatococcaceae</taxon>
        <taxon>Chelatococcus</taxon>
    </lineage>
</organism>
<dbReference type="Gene3D" id="3.50.50.60">
    <property type="entry name" value="FAD/NAD(P)-binding domain"/>
    <property type="match status" value="2"/>
</dbReference>
<dbReference type="PANTHER" id="PTHR13847">
    <property type="entry name" value="SARCOSINE DEHYDROGENASE-RELATED"/>
    <property type="match status" value="1"/>
</dbReference>
<evidence type="ECO:0000313" key="3">
    <source>
        <dbReference type="EMBL" id="PXW51623.1"/>
    </source>
</evidence>
<reference evidence="3 4" key="1">
    <citation type="submission" date="2018-05" db="EMBL/GenBank/DDBJ databases">
        <title>Genomic Encyclopedia of Type Strains, Phase IV (KMG-IV): sequencing the most valuable type-strain genomes for metagenomic binning, comparative biology and taxonomic classification.</title>
        <authorList>
            <person name="Goeker M."/>
        </authorList>
    </citation>
    <scope>NUCLEOTIDE SEQUENCE [LARGE SCALE GENOMIC DNA]</scope>
    <source>
        <strain evidence="3 4">DSM 6462</strain>
    </source>
</reference>
<accession>A0A2V3TUN3</accession>
<dbReference type="Pfam" id="PF01266">
    <property type="entry name" value="DAO"/>
    <property type="match status" value="1"/>
</dbReference>
<dbReference type="Proteomes" id="UP000248021">
    <property type="component" value="Unassembled WGS sequence"/>
</dbReference>
<dbReference type="SUPFAM" id="SSF51905">
    <property type="entry name" value="FAD/NAD(P)-binding domain"/>
    <property type="match status" value="1"/>
</dbReference>
<keyword evidence="1" id="KW-0560">Oxidoreductase</keyword>
<dbReference type="EMBL" id="QJJK01000019">
    <property type="protein sequence ID" value="PXW51623.1"/>
    <property type="molecule type" value="Genomic_DNA"/>
</dbReference>
<keyword evidence="4" id="KW-1185">Reference proteome</keyword>
<proteinExistence type="predicted"/>
<evidence type="ECO:0000259" key="2">
    <source>
        <dbReference type="Pfam" id="PF01266"/>
    </source>
</evidence>
<name>A0A2V3TUN3_9HYPH</name>
<protein>
    <submittedName>
        <fullName evidence="3">Glycine/D-amino acid oxidase-like deaminating enzyme</fullName>
    </submittedName>
</protein>
<dbReference type="Gene3D" id="3.30.9.10">
    <property type="entry name" value="D-Amino Acid Oxidase, subunit A, domain 2"/>
    <property type="match status" value="1"/>
</dbReference>
<comment type="caution">
    <text evidence="3">The sequence shown here is derived from an EMBL/GenBank/DDBJ whole genome shotgun (WGS) entry which is preliminary data.</text>
</comment>
<dbReference type="OrthoDB" id="9805337at2"/>
<dbReference type="InterPro" id="IPR036188">
    <property type="entry name" value="FAD/NAD-bd_sf"/>
</dbReference>
<dbReference type="SUPFAM" id="SSF54373">
    <property type="entry name" value="FAD-linked reductases, C-terminal domain"/>
    <property type="match status" value="1"/>
</dbReference>
<dbReference type="GO" id="GO:0005737">
    <property type="term" value="C:cytoplasm"/>
    <property type="evidence" value="ECO:0007669"/>
    <property type="project" value="TreeGrafter"/>
</dbReference>
<evidence type="ECO:0000256" key="1">
    <source>
        <dbReference type="ARBA" id="ARBA00023002"/>
    </source>
</evidence>
<gene>
    <name evidence="3" type="ORF">C7450_11960</name>
</gene>
<feature type="domain" description="FAD dependent oxidoreductase" evidence="2">
    <location>
        <begin position="7"/>
        <end position="399"/>
    </location>
</feature>
<dbReference type="PANTHER" id="PTHR13847:SF289">
    <property type="entry name" value="GLYCINE OXIDASE"/>
    <property type="match status" value="1"/>
</dbReference>
<dbReference type="AlphaFoldDB" id="A0A2V3TUN3"/>
<dbReference type="GO" id="GO:0016491">
    <property type="term" value="F:oxidoreductase activity"/>
    <property type="evidence" value="ECO:0007669"/>
    <property type="project" value="UniProtKB-KW"/>
</dbReference>
<evidence type="ECO:0000313" key="4">
    <source>
        <dbReference type="Proteomes" id="UP000248021"/>
    </source>
</evidence>